<feature type="signal peptide" evidence="2">
    <location>
        <begin position="1"/>
        <end position="19"/>
    </location>
</feature>
<name>F4WC91_ACREC</name>
<evidence type="ECO:0008006" key="5">
    <source>
        <dbReference type="Google" id="ProtNLM"/>
    </source>
</evidence>
<protein>
    <recommendedName>
        <fullName evidence="5">Gustatory receptor</fullName>
    </recommendedName>
</protein>
<evidence type="ECO:0000256" key="2">
    <source>
        <dbReference type="SAM" id="SignalP"/>
    </source>
</evidence>
<evidence type="ECO:0000313" key="4">
    <source>
        <dbReference type="Proteomes" id="UP000007755"/>
    </source>
</evidence>
<proteinExistence type="predicted"/>
<keyword evidence="1" id="KW-0472">Membrane</keyword>
<feature type="transmembrane region" description="Helical" evidence="1">
    <location>
        <begin position="208"/>
        <end position="228"/>
    </location>
</feature>
<keyword evidence="4" id="KW-1185">Reference proteome</keyword>
<evidence type="ECO:0000256" key="1">
    <source>
        <dbReference type="SAM" id="Phobius"/>
    </source>
</evidence>
<gene>
    <name evidence="3" type="ORF">G5I_03165</name>
</gene>
<dbReference type="EMBL" id="GL888070">
    <property type="protein sequence ID" value="EGI68071.1"/>
    <property type="molecule type" value="Genomic_DNA"/>
</dbReference>
<accession>F4WC91</accession>
<dbReference type="InParanoid" id="F4WC91"/>
<feature type="transmembrane region" description="Helical" evidence="1">
    <location>
        <begin position="172"/>
        <end position="196"/>
    </location>
</feature>
<keyword evidence="2" id="KW-0732">Signal</keyword>
<dbReference type="Proteomes" id="UP000007755">
    <property type="component" value="Unassembled WGS sequence"/>
</dbReference>
<keyword evidence="1" id="KW-1133">Transmembrane helix</keyword>
<dbReference type="OrthoDB" id="7547218at2759"/>
<sequence>MCTAVFIILCSTYSLTVNSINVYEFCIFVRCFQIKFKLINRFLCENLTNLSTNKIKLDIFELKDYVGKIMNTEQQKHIFFSTMIFRRRRRLQSRINVLELKKQDQVVSQIESYFPSQFKYQFQNKLKNQSQICNHSIIKCPERKRLLQIIKHVHLELCKESKIVCTIFGVQIAWEIGAIIMYLSGAFYNLFIRYVMYQHKVKGVPAQTTLTLLISLLCIFEIVFVSRICMNAANEIQQFGIQILQSPVIFSVFGLTLDNRALTMVCIKLLHMKTLLLNQRLLYKTTKFIQIKICILKFTVFLY</sequence>
<dbReference type="AlphaFoldDB" id="F4WC91"/>
<organism evidence="4">
    <name type="scientific">Acromyrmex echinatior</name>
    <name type="common">Panamanian leafcutter ant</name>
    <name type="synonym">Acromyrmex octospinosus echinatior</name>
    <dbReference type="NCBI Taxonomy" id="103372"/>
    <lineage>
        <taxon>Eukaryota</taxon>
        <taxon>Metazoa</taxon>
        <taxon>Ecdysozoa</taxon>
        <taxon>Arthropoda</taxon>
        <taxon>Hexapoda</taxon>
        <taxon>Insecta</taxon>
        <taxon>Pterygota</taxon>
        <taxon>Neoptera</taxon>
        <taxon>Endopterygota</taxon>
        <taxon>Hymenoptera</taxon>
        <taxon>Apocrita</taxon>
        <taxon>Aculeata</taxon>
        <taxon>Formicoidea</taxon>
        <taxon>Formicidae</taxon>
        <taxon>Myrmicinae</taxon>
        <taxon>Acromyrmex</taxon>
    </lineage>
</organism>
<evidence type="ECO:0000313" key="3">
    <source>
        <dbReference type="EMBL" id="EGI68071.1"/>
    </source>
</evidence>
<reference evidence="3" key="1">
    <citation type="submission" date="2011-02" db="EMBL/GenBank/DDBJ databases">
        <title>The genome of the leaf-cutting ant Acromyrmex echinatior suggests key adaptations to social evolution and fungus farming.</title>
        <authorList>
            <person name="Nygaard S."/>
            <person name="Zhang G."/>
        </authorList>
    </citation>
    <scope>NUCLEOTIDE SEQUENCE</scope>
</reference>
<feature type="chain" id="PRO_5003318501" description="Gustatory receptor" evidence="2">
    <location>
        <begin position="20"/>
        <end position="303"/>
    </location>
</feature>
<keyword evidence="1" id="KW-0812">Transmembrane</keyword>